<name>A0ABU1JE97_9MICC</name>
<proteinExistence type="predicted"/>
<sequence length="235" mass="24588">MSRAAELAVAVIAKECLPGKAKTRLTPPLRPVQAAALAQSSLSQTLDTVRSLPAGRRLLVFQGTARESDAAGFELVPQAAGGLDERLAAICTASAGPLLILGMDTPQFTAADLQSMFDDWSAEQPRHDAWLGLADDGGFWALALAEPDPELIRGVPMSTGFTGQAQHDRLTDAGLAVGLLPQLRDVDYFEDAQHVARLCPGSRFAAHVASFAAGPAVVAGPAEAAVQREDLGALR</sequence>
<protein>
    <submittedName>
        <fullName evidence="1">Glycosyltransferase A (GT-A) superfamily protein (DUF2064 family)</fullName>
    </submittedName>
</protein>
<dbReference type="InterPro" id="IPR029044">
    <property type="entry name" value="Nucleotide-diphossugar_trans"/>
</dbReference>
<comment type="caution">
    <text evidence="1">The sequence shown here is derived from an EMBL/GenBank/DDBJ whole genome shotgun (WGS) entry which is preliminary data.</text>
</comment>
<keyword evidence="2" id="KW-1185">Reference proteome</keyword>
<dbReference type="SUPFAM" id="SSF53448">
    <property type="entry name" value="Nucleotide-diphospho-sugar transferases"/>
    <property type="match status" value="1"/>
</dbReference>
<dbReference type="EMBL" id="JAVDQF010000001">
    <property type="protein sequence ID" value="MDR6270754.1"/>
    <property type="molecule type" value="Genomic_DNA"/>
</dbReference>
<organism evidence="1 2">
    <name type="scientific">Arthrobacter russicus</name>
    <dbReference type="NCBI Taxonomy" id="172040"/>
    <lineage>
        <taxon>Bacteria</taxon>
        <taxon>Bacillati</taxon>
        <taxon>Actinomycetota</taxon>
        <taxon>Actinomycetes</taxon>
        <taxon>Micrococcales</taxon>
        <taxon>Micrococcaceae</taxon>
        <taxon>Arthrobacter</taxon>
    </lineage>
</organism>
<dbReference type="Gene3D" id="3.90.550.10">
    <property type="entry name" value="Spore Coat Polysaccharide Biosynthesis Protein SpsA, Chain A"/>
    <property type="match status" value="1"/>
</dbReference>
<reference evidence="1 2" key="1">
    <citation type="submission" date="2023-07" db="EMBL/GenBank/DDBJ databases">
        <title>Sequencing the genomes of 1000 actinobacteria strains.</title>
        <authorList>
            <person name="Klenk H.-P."/>
        </authorList>
    </citation>
    <scope>NUCLEOTIDE SEQUENCE [LARGE SCALE GENOMIC DNA]</scope>
    <source>
        <strain evidence="1 2">DSM 14555</strain>
    </source>
</reference>
<evidence type="ECO:0000313" key="2">
    <source>
        <dbReference type="Proteomes" id="UP001185069"/>
    </source>
</evidence>
<gene>
    <name evidence="1" type="ORF">JOE69_002992</name>
</gene>
<dbReference type="Pfam" id="PF09837">
    <property type="entry name" value="DUF2064"/>
    <property type="match status" value="1"/>
</dbReference>
<dbReference type="RefSeq" id="WP_309800027.1">
    <property type="nucleotide sequence ID" value="NZ_BAAAHY010000004.1"/>
</dbReference>
<dbReference type="PANTHER" id="PTHR36529">
    <property type="entry name" value="SLL1095 PROTEIN"/>
    <property type="match status" value="1"/>
</dbReference>
<dbReference type="Proteomes" id="UP001185069">
    <property type="component" value="Unassembled WGS sequence"/>
</dbReference>
<evidence type="ECO:0000313" key="1">
    <source>
        <dbReference type="EMBL" id="MDR6270754.1"/>
    </source>
</evidence>
<dbReference type="PANTHER" id="PTHR36529:SF1">
    <property type="entry name" value="GLYCOSYLTRANSFERASE"/>
    <property type="match status" value="1"/>
</dbReference>
<dbReference type="InterPro" id="IPR018641">
    <property type="entry name" value="Trfase_1_rSAM/seldom-assoc"/>
</dbReference>
<accession>A0ABU1JE97</accession>